<proteinExistence type="predicted"/>
<reference evidence="1 2" key="1">
    <citation type="journal article" date="2016" name="Syst. Appl. Microbiol.">
        <title>Vibrio bivalvicida sp. nov., a novel larval pathogen for bivalve molluscs reared in a hatchery.</title>
        <authorList>
            <person name="Dubert J."/>
            <person name="Romalde J.L."/>
            <person name="Prado S."/>
            <person name="Barja J.L."/>
        </authorList>
    </citation>
    <scope>NUCLEOTIDE SEQUENCE [LARGE SCALE GENOMIC DNA]</scope>
    <source>
        <strain evidence="1 2">605</strain>
    </source>
</reference>
<protein>
    <submittedName>
        <fullName evidence="1">Uncharacterized protein</fullName>
    </submittedName>
</protein>
<gene>
    <name evidence="1" type="ORF">APB76_16430</name>
</gene>
<evidence type="ECO:0000313" key="1">
    <source>
        <dbReference type="EMBL" id="OAJ93124.1"/>
    </source>
</evidence>
<dbReference type="EMBL" id="LLEI02000046">
    <property type="protein sequence ID" value="OAJ93124.1"/>
    <property type="molecule type" value="Genomic_DNA"/>
</dbReference>
<sequence>MKAHNDKALRQRYSVRLMSNHKWKKFFLTMAEYGADFSGIEYHFTDTEKVFFGNAPSNQQVWDSAIDDPVKGCGGPVEYKHIERIFIPRTYSYHSYKNAPTSYRELNLDKFLMELCKVGEFPVVIAEKGIEILGYET</sequence>
<name>A0A177XWX7_9VIBR</name>
<dbReference type="AlphaFoldDB" id="A0A177XWX7"/>
<evidence type="ECO:0000313" key="2">
    <source>
        <dbReference type="Proteomes" id="UP000078406"/>
    </source>
</evidence>
<organism evidence="1 2">
    <name type="scientific">Vibrio bivalvicida</name>
    <dbReference type="NCBI Taxonomy" id="1276888"/>
    <lineage>
        <taxon>Bacteria</taxon>
        <taxon>Pseudomonadati</taxon>
        <taxon>Pseudomonadota</taxon>
        <taxon>Gammaproteobacteria</taxon>
        <taxon>Vibrionales</taxon>
        <taxon>Vibrionaceae</taxon>
        <taxon>Vibrio</taxon>
        <taxon>Vibrio oreintalis group</taxon>
    </lineage>
</organism>
<dbReference type="RefSeq" id="WP_054963618.1">
    <property type="nucleotide sequence ID" value="NZ_LLEI02000046.1"/>
</dbReference>
<accession>A0A177XWX7</accession>
<comment type="caution">
    <text evidence="1">The sequence shown here is derived from an EMBL/GenBank/DDBJ whole genome shotgun (WGS) entry which is preliminary data.</text>
</comment>
<dbReference type="Proteomes" id="UP000078406">
    <property type="component" value="Unassembled WGS sequence"/>
</dbReference>